<reference evidence="12 13" key="1">
    <citation type="journal article" date="2015" name="Genome Announc.">
        <title>Complete Genome Sequence of Cupriavidus basilensis 4G11, Isolated from the Oak Ridge Field Research Center Site.</title>
        <authorList>
            <person name="Ray J."/>
            <person name="Waters R.J."/>
            <person name="Skerker J.M."/>
            <person name="Kuehl J.V."/>
            <person name="Price M.N."/>
            <person name="Huang J."/>
            <person name="Chakraborty R."/>
            <person name="Arkin A.P."/>
            <person name="Deutschbauer A."/>
        </authorList>
    </citation>
    <scope>NUCLEOTIDE SEQUENCE [LARGE SCALE GENOMIC DNA]</scope>
    <source>
        <strain evidence="12">4G11</strain>
    </source>
</reference>
<organism evidence="12 13">
    <name type="scientific">Cupriavidus basilensis</name>
    <dbReference type="NCBI Taxonomy" id="68895"/>
    <lineage>
        <taxon>Bacteria</taxon>
        <taxon>Pseudomonadati</taxon>
        <taxon>Pseudomonadota</taxon>
        <taxon>Betaproteobacteria</taxon>
        <taxon>Burkholderiales</taxon>
        <taxon>Burkholderiaceae</taxon>
        <taxon>Cupriavidus</taxon>
    </lineage>
</organism>
<keyword evidence="4" id="KW-1134">Transmembrane beta strand</keyword>
<comment type="subunit">
    <text evidence="2">Homotrimer.</text>
</comment>
<dbReference type="STRING" id="68895.RR42_m3382"/>
<gene>
    <name evidence="12" type="ORF">RR42_m3382</name>
</gene>
<keyword evidence="6" id="KW-0732">Signal</keyword>
<dbReference type="RefSeq" id="WP_052494671.1">
    <property type="nucleotide sequence ID" value="NZ_CP010536.1"/>
</dbReference>
<protein>
    <submittedName>
        <fullName evidence="12">Outer membrane protein (Porin)</fullName>
    </submittedName>
</protein>
<evidence type="ECO:0000256" key="7">
    <source>
        <dbReference type="ARBA" id="ARBA00023065"/>
    </source>
</evidence>
<dbReference type="InterPro" id="IPR033900">
    <property type="entry name" value="Gram_neg_porin_domain"/>
</dbReference>
<evidence type="ECO:0000256" key="1">
    <source>
        <dbReference type="ARBA" id="ARBA00004571"/>
    </source>
</evidence>
<dbReference type="EMBL" id="CP010536">
    <property type="protein sequence ID" value="AJG20750.1"/>
    <property type="molecule type" value="Genomic_DNA"/>
</dbReference>
<dbReference type="PANTHER" id="PTHR34501:SF9">
    <property type="entry name" value="MAJOR OUTER MEMBRANE PROTEIN P.IA"/>
    <property type="match status" value="1"/>
</dbReference>
<evidence type="ECO:0000256" key="5">
    <source>
        <dbReference type="ARBA" id="ARBA00022692"/>
    </source>
</evidence>
<evidence type="ECO:0000256" key="6">
    <source>
        <dbReference type="ARBA" id="ARBA00022729"/>
    </source>
</evidence>
<evidence type="ECO:0000256" key="3">
    <source>
        <dbReference type="ARBA" id="ARBA00022448"/>
    </source>
</evidence>
<keyword evidence="8" id="KW-0626">Porin</keyword>
<comment type="subcellular location">
    <subcellularLocation>
        <location evidence="1">Cell outer membrane</location>
        <topology evidence="1">Multi-pass membrane protein</topology>
    </subcellularLocation>
</comment>
<keyword evidence="10" id="KW-0998">Cell outer membrane</keyword>
<evidence type="ECO:0000313" key="13">
    <source>
        <dbReference type="Proteomes" id="UP000031843"/>
    </source>
</evidence>
<keyword evidence="13" id="KW-1185">Reference proteome</keyword>
<dbReference type="InterPro" id="IPR050298">
    <property type="entry name" value="Gram-neg_bact_OMP"/>
</dbReference>
<evidence type="ECO:0000256" key="9">
    <source>
        <dbReference type="ARBA" id="ARBA00023136"/>
    </source>
</evidence>
<dbReference type="KEGG" id="cbw:RR42_m3382"/>
<evidence type="ECO:0000313" key="12">
    <source>
        <dbReference type="EMBL" id="AJG20750.1"/>
    </source>
</evidence>
<dbReference type="AlphaFoldDB" id="A0A0C4YD90"/>
<evidence type="ECO:0000256" key="10">
    <source>
        <dbReference type="ARBA" id="ARBA00023237"/>
    </source>
</evidence>
<evidence type="ECO:0000256" key="2">
    <source>
        <dbReference type="ARBA" id="ARBA00011233"/>
    </source>
</evidence>
<keyword evidence="7" id="KW-0406">Ion transport</keyword>
<evidence type="ECO:0000256" key="4">
    <source>
        <dbReference type="ARBA" id="ARBA00022452"/>
    </source>
</evidence>
<dbReference type="GO" id="GO:0009279">
    <property type="term" value="C:cell outer membrane"/>
    <property type="evidence" value="ECO:0007669"/>
    <property type="project" value="UniProtKB-SubCell"/>
</dbReference>
<keyword evidence="3" id="KW-0813">Transport</keyword>
<dbReference type="PANTHER" id="PTHR34501">
    <property type="entry name" value="PROTEIN YDDL-RELATED"/>
    <property type="match status" value="1"/>
</dbReference>
<accession>A0A0C4YD90</accession>
<dbReference type="Gene3D" id="2.40.160.10">
    <property type="entry name" value="Porin"/>
    <property type="match status" value="1"/>
</dbReference>
<proteinExistence type="predicted"/>
<keyword evidence="5" id="KW-0812">Transmembrane</keyword>
<dbReference type="Pfam" id="PF13609">
    <property type="entry name" value="Porin_4"/>
    <property type="match status" value="1"/>
</dbReference>
<name>A0A0C4YD90_9BURK</name>
<feature type="domain" description="Porin" evidence="11">
    <location>
        <begin position="15"/>
        <end position="324"/>
    </location>
</feature>
<dbReference type="SUPFAM" id="SSF56935">
    <property type="entry name" value="Porins"/>
    <property type="match status" value="1"/>
</dbReference>
<dbReference type="CDD" id="cd00342">
    <property type="entry name" value="gram_neg_porins"/>
    <property type="match status" value="1"/>
</dbReference>
<dbReference type="Proteomes" id="UP000031843">
    <property type="component" value="Chromosome main"/>
</dbReference>
<dbReference type="GO" id="GO:0046930">
    <property type="term" value="C:pore complex"/>
    <property type="evidence" value="ECO:0007669"/>
    <property type="project" value="UniProtKB-KW"/>
</dbReference>
<dbReference type="OrthoDB" id="6975458at2"/>
<keyword evidence="9" id="KW-0472">Membrane</keyword>
<evidence type="ECO:0000259" key="11">
    <source>
        <dbReference type="Pfam" id="PF13609"/>
    </source>
</evidence>
<dbReference type="GO" id="GO:0006811">
    <property type="term" value="P:monoatomic ion transport"/>
    <property type="evidence" value="ECO:0007669"/>
    <property type="project" value="UniProtKB-KW"/>
</dbReference>
<dbReference type="GO" id="GO:0015288">
    <property type="term" value="F:porin activity"/>
    <property type="evidence" value="ECO:0007669"/>
    <property type="project" value="UniProtKB-KW"/>
</dbReference>
<sequence length="342" mass="36172">MIDKYGRRRGRETFALAILLAVATPVNAGSQVYGIADAYFGTVKPSGASGSVVGIGSGGMSLSFWGVAGSEDLGNGLKANFRVEGFYQIDTGASGRSAADSLLSRNAYVGIEGRGGEVRIGRLSSPTYLATAQFDPFGGSTVFSPVMNPLWVPSFGRYIASDTAWSNAVGYYTPEYAGVSGRFVYSLGEVSGTNSSNNGVAMLYLDRGPLTATILFQRTRVGPGLPTGSWAQSVLVAGAAYDFGWIKPILQYDATRASGTTFRTDTFMVGANIPFSTGKIALAVTQTNVRSSTQADVRRRDAAVGYIYPLSKRTDIYGNVLYDKLGNFGSGITAGIGMRHKF</sequence>
<evidence type="ECO:0000256" key="8">
    <source>
        <dbReference type="ARBA" id="ARBA00023114"/>
    </source>
</evidence>
<dbReference type="InterPro" id="IPR023614">
    <property type="entry name" value="Porin_dom_sf"/>
</dbReference>